<organism evidence="3 4">
    <name type="scientific">Trifolium pratense</name>
    <name type="common">Red clover</name>
    <dbReference type="NCBI Taxonomy" id="57577"/>
    <lineage>
        <taxon>Eukaryota</taxon>
        <taxon>Viridiplantae</taxon>
        <taxon>Streptophyta</taxon>
        <taxon>Embryophyta</taxon>
        <taxon>Tracheophyta</taxon>
        <taxon>Spermatophyta</taxon>
        <taxon>Magnoliopsida</taxon>
        <taxon>eudicotyledons</taxon>
        <taxon>Gunneridae</taxon>
        <taxon>Pentapetalae</taxon>
        <taxon>rosids</taxon>
        <taxon>fabids</taxon>
        <taxon>Fabales</taxon>
        <taxon>Fabaceae</taxon>
        <taxon>Papilionoideae</taxon>
        <taxon>50 kb inversion clade</taxon>
        <taxon>NPAAA clade</taxon>
        <taxon>Hologalegina</taxon>
        <taxon>IRL clade</taxon>
        <taxon>Trifolieae</taxon>
        <taxon>Trifolium</taxon>
    </lineage>
</organism>
<dbReference type="AlphaFoldDB" id="A0A2K3MFI3"/>
<accession>A0A2K3MFI3</accession>
<dbReference type="Pfam" id="PF14244">
    <property type="entry name" value="Retrotran_gag_3"/>
    <property type="match status" value="1"/>
</dbReference>
<feature type="compositionally biased region" description="Low complexity" evidence="1">
    <location>
        <begin position="11"/>
        <end position="35"/>
    </location>
</feature>
<comment type="caution">
    <text evidence="3">The sequence shown here is derived from an EMBL/GenBank/DDBJ whole genome shotgun (WGS) entry which is preliminary data.</text>
</comment>
<feature type="non-terminal residue" evidence="3">
    <location>
        <position position="83"/>
    </location>
</feature>
<dbReference type="InterPro" id="IPR029472">
    <property type="entry name" value="Copia-like_N"/>
</dbReference>
<evidence type="ECO:0000313" key="4">
    <source>
        <dbReference type="Proteomes" id="UP000236291"/>
    </source>
</evidence>
<reference evidence="3 4" key="2">
    <citation type="journal article" date="2017" name="Front. Plant Sci.">
        <title>Gene Classification and Mining of Molecular Markers Useful in Red Clover (Trifolium pratense) Breeding.</title>
        <authorList>
            <person name="Istvanek J."/>
            <person name="Dluhosova J."/>
            <person name="Dluhos P."/>
            <person name="Patkova L."/>
            <person name="Nedelnik J."/>
            <person name="Repkova J."/>
        </authorList>
    </citation>
    <scope>NUCLEOTIDE SEQUENCE [LARGE SCALE GENOMIC DNA]</scope>
    <source>
        <strain evidence="4">cv. Tatra</strain>
        <tissue evidence="3">Young leaves</tissue>
    </source>
</reference>
<feature type="region of interest" description="Disordered" evidence="1">
    <location>
        <begin position="62"/>
        <end position="83"/>
    </location>
</feature>
<dbReference type="EMBL" id="ASHM01060114">
    <property type="protein sequence ID" value="PNX89541.1"/>
    <property type="molecule type" value="Genomic_DNA"/>
</dbReference>
<evidence type="ECO:0000259" key="2">
    <source>
        <dbReference type="Pfam" id="PF14244"/>
    </source>
</evidence>
<reference evidence="3 4" key="1">
    <citation type="journal article" date="2014" name="Am. J. Bot.">
        <title>Genome assembly and annotation for red clover (Trifolium pratense; Fabaceae).</title>
        <authorList>
            <person name="Istvanek J."/>
            <person name="Jaros M."/>
            <person name="Krenek A."/>
            <person name="Repkova J."/>
        </authorList>
    </citation>
    <scope>NUCLEOTIDE SEQUENCE [LARGE SCALE GENOMIC DNA]</scope>
    <source>
        <strain evidence="4">cv. Tatra</strain>
        <tissue evidence="3">Young leaves</tissue>
    </source>
</reference>
<dbReference type="Proteomes" id="UP000236291">
    <property type="component" value="Unassembled WGS sequence"/>
</dbReference>
<sequence>MSGTEIHKTVENTSNSKTSSTTPSTVTVHETSSPPVSIILDGANYQIWSQIMEMHIAGRKKKGYINGRKAAPAESDPKYDDWE</sequence>
<proteinExistence type="predicted"/>
<feature type="region of interest" description="Disordered" evidence="1">
    <location>
        <begin position="1"/>
        <end position="35"/>
    </location>
</feature>
<evidence type="ECO:0000313" key="3">
    <source>
        <dbReference type="EMBL" id="PNX89541.1"/>
    </source>
</evidence>
<name>A0A2K3MFI3_TRIPR</name>
<evidence type="ECO:0000256" key="1">
    <source>
        <dbReference type="SAM" id="MobiDB-lite"/>
    </source>
</evidence>
<gene>
    <name evidence="3" type="ORF">L195_g045661</name>
</gene>
<protein>
    <recommendedName>
        <fullName evidence="2">Retrotransposon Copia-like N-terminal domain-containing protein</fullName>
    </recommendedName>
</protein>
<feature type="compositionally biased region" description="Basic and acidic residues" evidence="1">
    <location>
        <begin position="1"/>
        <end position="10"/>
    </location>
</feature>
<feature type="domain" description="Retrotransposon Copia-like N-terminal" evidence="2">
    <location>
        <begin position="31"/>
        <end position="73"/>
    </location>
</feature>